<evidence type="ECO:0000259" key="1">
    <source>
        <dbReference type="Pfam" id="PF07883"/>
    </source>
</evidence>
<dbReference type="PANTHER" id="PTHR36114">
    <property type="entry name" value="16.7 KDA PROTEIN IN WHIE LOCUS"/>
    <property type="match status" value="1"/>
</dbReference>
<dbReference type="InterPro" id="IPR052044">
    <property type="entry name" value="PKS_Associated_Protein"/>
</dbReference>
<dbReference type="PANTHER" id="PTHR36114:SF1">
    <property type="entry name" value="16.7 KDA PROTEIN IN WHIE LOCUS"/>
    <property type="match status" value="1"/>
</dbReference>
<dbReference type="InterPro" id="IPR014710">
    <property type="entry name" value="RmlC-like_jellyroll"/>
</dbReference>
<accession>A0A4S2HF81</accession>
<gene>
    <name evidence="2" type="ORF">E5162_04170</name>
</gene>
<sequence>MNAPQVINIAAKHARFDDVWSPKRVARVDDYEVKLAKAEGEFIWHHHEEEDELFLVFQGVLRIEIENGEPLVLRPGEMTVIPKGLRHRPVVEEGPVHMLLLERAGVVNTGQEGGALTAEVGEI</sequence>
<dbReference type="CDD" id="cd02226">
    <property type="entry name" value="cupin_YdbB-like"/>
    <property type="match status" value="1"/>
</dbReference>
<dbReference type="Pfam" id="PF07883">
    <property type="entry name" value="Cupin_2"/>
    <property type="match status" value="1"/>
</dbReference>
<evidence type="ECO:0000313" key="2">
    <source>
        <dbReference type="EMBL" id="TGY94478.1"/>
    </source>
</evidence>
<dbReference type="SUPFAM" id="SSF51182">
    <property type="entry name" value="RmlC-like cupins"/>
    <property type="match status" value="1"/>
</dbReference>
<evidence type="ECO:0000313" key="3">
    <source>
        <dbReference type="Proteomes" id="UP000305451"/>
    </source>
</evidence>
<organism evidence="2 3">
    <name type="scientific">Marinicauda pacifica</name>
    <dbReference type="NCBI Taxonomy" id="1133559"/>
    <lineage>
        <taxon>Bacteria</taxon>
        <taxon>Pseudomonadati</taxon>
        <taxon>Pseudomonadota</taxon>
        <taxon>Alphaproteobacteria</taxon>
        <taxon>Maricaulales</taxon>
        <taxon>Maricaulaceae</taxon>
        <taxon>Marinicauda</taxon>
    </lineage>
</organism>
<dbReference type="AlphaFoldDB" id="A0A4S2HF81"/>
<dbReference type="InterPro" id="IPR013096">
    <property type="entry name" value="Cupin_2"/>
</dbReference>
<dbReference type="InterPro" id="IPR011051">
    <property type="entry name" value="RmlC_Cupin_sf"/>
</dbReference>
<dbReference type="OrthoDB" id="9794183at2"/>
<protein>
    <submittedName>
        <fullName evidence="2">Cupin domain-containing protein</fullName>
    </submittedName>
</protein>
<dbReference type="EMBL" id="SRXV01000001">
    <property type="protein sequence ID" value="TGY94478.1"/>
    <property type="molecule type" value="Genomic_DNA"/>
</dbReference>
<reference evidence="2 3" key="1">
    <citation type="journal article" date="2013" name="Int. J. Syst. Evol. Microbiol.">
        <title>Marinicauda pacifica gen. nov., sp. nov., a prosthecate alphaproteobacterium of the family Hyphomonadaceae isolated from deep seawater.</title>
        <authorList>
            <person name="Zhang X.Y."/>
            <person name="Li G.W."/>
            <person name="Wang C.S."/>
            <person name="Zhang Y.J."/>
            <person name="Xu X.W."/>
            <person name="Li H."/>
            <person name="Liu A."/>
            <person name="Liu C."/>
            <person name="Xie B.B."/>
            <person name="Qin Q.L."/>
            <person name="Xu Z."/>
            <person name="Chen X.L."/>
            <person name="Zhou B.C."/>
            <person name="Zhang Y.Z."/>
        </authorList>
    </citation>
    <scope>NUCLEOTIDE SEQUENCE [LARGE SCALE GENOMIC DNA]</scope>
    <source>
        <strain evidence="2 3">P-1 km-3</strain>
    </source>
</reference>
<dbReference type="Proteomes" id="UP000305451">
    <property type="component" value="Unassembled WGS sequence"/>
</dbReference>
<dbReference type="RefSeq" id="WP_135943675.1">
    <property type="nucleotide sequence ID" value="NZ_BMEI01000001.1"/>
</dbReference>
<name>A0A4S2HF81_9PROT</name>
<comment type="caution">
    <text evidence="2">The sequence shown here is derived from an EMBL/GenBank/DDBJ whole genome shotgun (WGS) entry which is preliminary data.</text>
</comment>
<dbReference type="Gene3D" id="2.60.120.10">
    <property type="entry name" value="Jelly Rolls"/>
    <property type="match status" value="1"/>
</dbReference>
<keyword evidence="3" id="KW-1185">Reference proteome</keyword>
<feature type="domain" description="Cupin type-2" evidence="1">
    <location>
        <begin position="33"/>
        <end position="100"/>
    </location>
</feature>
<proteinExistence type="predicted"/>